<proteinExistence type="inferred from homology"/>
<reference evidence="3 4" key="1">
    <citation type="submission" date="2019-01" db="EMBL/GenBank/DDBJ databases">
        <title>Mucilaginibacter antarcticum sp. nov., isolated from antarctic soil.</title>
        <authorList>
            <person name="Yan Y.-Q."/>
            <person name="Du Z.-J."/>
        </authorList>
    </citation>
    <scope>NUCLEOTIDE SEQUENCE [LARGE SCALE GENOMIC DNA]</scope>
    <source>
        <strain evidence="3 4">F01003</strain>
    </source>
</reference>
<keyword evidence="2" id="KW-0472">Membrane</keyword>
<dbReference type="Pfam" id="PF00499">
    <property type="entry name" value="Oxidored_q3"/>
    <property type="match status" value="1"/>
</dbReference>
<sequence length="171" mass="18730">MNMSTFYFIAFLSIFFSILVISAKSPVHSILYLILTFFTFTIHYILMNAQFLAIVNFIVYMGAILVLFLYTLMLINLNKDSEPVKPFMVKLAAVFGAGILMVALVSSLKLSGASAPVVLTNPNLGLVKNLGKVLFNEFLLPFEVSSVLLLSAMVGAVLLATKDPKEPKATI</sequence>
<dbReference type="GO" id="GO:0008137">
    <property type="term" value="F:NADH dehydrogenase (ubiquinone) activity"/>
    <property type="evidence" value="ECO:0007669"/>
    <property type="project" value="UniProtKB-UniRule"/>
</dbReference>
<dbReference type="Gene3D" id="1.20.120.1200">
    <property type="entry name" value="NADH-ubiquinone/plastoquinone oxidoreductase chain 6, subunit NuoJ"/>
    <property type="match status" value="1"/>
</dbReference>
<comment type="function">
    <text evidence="2">NDH-1 shuttles electrons from NADH, via FMN and iron-sulfur (Fe-S) centers, to quinones in the respiratory chain. Couples the redox reaction to proton translocation (for every two electrons transferred, four hydrogen ions are translocated across the cytoplasmic membrane), and thus conserves the redox energy in a proton gradient.</text>
</comment>
<name>A0A3S3URG3_9SPHI</name>
<feature type="transmembrane region" description="Helical" evidence="2">
    <location>
        <begin position="6"/>
        <end position="23"/>
    </location>
</feature>
<accession>A0A3S3URG3</accession>
<comment type="subcellular location">
    <subcellularLocation>
        <location evidence="2">Cell membrane</location>
        <topology evidence="2">Multi-pass membrane protein</topology>
    </subcellularLocation>
</comment>
<dbReference type="OrthoDB" id="9790848at2"/>
<comment type="similarity">
    <text evidence="1 2">Belongs to the complex I subunit 6 family.</text>
</comment>
<keyword evidence="2" id="KW-0874">Quinone</keyword>
<keyword evidence="2" id="KW-0520">NAD</keyword>
<dbReference type="AlphaFoldDB" id="A0A3S3URG3"/>
<dbReference type="GO" id="GO:0005886">
    <property type="term" value="C:plasma membrane"/>
    <property type="evidence" value="ECO:0007669"/>
    <property type="project" value="UniProtKB-SubCell"/>
</dbReference>
<feature type="transmembrane region" description="Helical" evidence="2">
    <location>
        <begin position="53"/>
        <end position="75"/>
    </location>
</feature>
<dbReference type="EC" id="7.1.1.-" evidence="2"/>
<keyword evidence="2" id="KW-0812">Transmembrane</keyword>
<organism evidence="3 4">
    <name type="scientific">Mucilaginibacter gilvus</name>
    <dbReference type="NCBI Taxonomy" id="2305909"/>
    <lineage>
        <taxon>Bacteria</taxon>
        <taxon>Pseudomonadati</taxon>
        <taxon>Bacteroidota</taxon>
        <taxon>Sphingobacteriia</taxon>
        <taxon>Sphingobacteriales</taxon>
        <taxon>Sphingobacteriaceae</taxon>
        <taxon>Mucilaginibacter</taxon>
    </lineage>
</organism>
<feature type="transmembrane region" description="Helical" evidence="2">
    <location>
        <begin position="30"/>
        <end position="47"/>
    </location>
</feature>
<dbReference type="Proteomes" id="UP000286701">
    <property type="component" value="Unassembled WGS sequence"/>
</dbReference>
<evidence type="ECO:0000313" key="4">
    <source>
        <dbReference type="Proteomes" id="UP000286701"/>
    </source>
</evidence>
<comment type="catalytic activity">
    <reaction evidence="2">
        <text>a quinone + NADH + 5 H(+)(in) = a quinol + NAD(+) + 4 H(+)(out)</text>
        <dbReference type="Rhea" id="RHEA:57888"/>
        <dbReference type="ChEBI" id="CHEBI:15378"/>
        <dbReference type="ChEBI" id="CHEBI:24646"/>
        <dbReference type="ChEBI" id="CHEBI:57540"/>
        <dbReference type="ChEBI" id="CHEBI:57945"/>
        <dbReference type="ChEBI" id="CHEBI:132124"/>
    </reaction>
</comment>
<keyword evidence="4" id="KW-1185">Reference proteome</keyword>
<feature type="transmembrane region" description="Helical" evidence="2">
    <location>
        <begin position="138"/>
        <end position="160"/>
    </location>
</feature>
<dbReference type="InterPro" id="IPR042106">
    <property type="entry name" value="Nuo/plastoQ_OxRdtase_6_NuoJ"/>
</dbReference>
<dbReference type="EMBL" id="SBIW01000004">
    <property type="protein sequence ID" value="RWY52580.1"/>
    <property type="molecule type" value="Genomic_DNA"/>
</dbReference>
<dbReference type="PANTHER" id="PTHR33269">
    <property type="entry name" value="NADH-UBIQUINONE OXIDOREDUCTASE CHAIN 6"/>
    <property type="match status" value="1"/>
</dbReference>
<gene>
    <name evidence="3" type="ORF">EPL05_11810</name>
</gene>
<evidence type="ECO:0000313" key="3">
    <source>
        <dbReference type="EMBL" id="RWY52580.1"/>
    </source>
</evidence>
<keyword evidence="2" id="KW-1003">Cell membrane</keyword>
<dbReference type="PANTHER" id="PTHR33269:SF17">
    <property type="entry name" value="NADH-UBIQUINONE OXIDOREDUCTASE CHAIN 6"/>
    <property type="match status" value="1"/>
</dbReference>
<evidence type="ECO:0000256" key="1">
    <source>
        <dbReference type="ARBA" id="ARBA00005698"/>
    </source>
</evidence>
<keyword evidence="2" id="KW-1133">Transmembrane helix</keyword>
<evidence type="ECO:0000256" key="2">
    <source>
        <dbReference type="RuleBase" id="RU004429"/>
    </source>
</evidence>
<dbReference type="InterPro" id="IPR001457">
    <property type="entry name" value="NADH_UbQ/plastoQ_OxRdtase_su6"/>
</dbReference>
<protein>
    <recommendedName>
        <fullName evidence="2">NADH-quinone oxidoreductase subunit J</fullName>
        <ecNumber evidence="2">7.1.1.-</ecNumber>
    </recommendedName>
</protein>
<feature type="transmembrane region" description="Helical" evidence="2">
    <location>
        <begin position="87"/>
        <end position="108"/>
    </location>
</feature>
<comment type="caution">
    <text evidence="3">The sequence shown here is derived from an EMBL/GenBank/DDBJ whole genome shotgun (WGS) entry which is preliminary data.</text>
</comment>
<dbReference type="GO" id="GO:0048038">
    <property type="term" value="F:quinone binding"/>
    <property type="evidence" value="ECO:0007669"/>
    <property type="project" value="UniProtKB-UniRule"/>
</dbReference>